<dbReference type="PROSITE" id="PS01081">
    <property type="entry name" value="HTH_TETR_1"/>
    <property type="match status" value="1"/>
</dbReference>
<dbReference type="OrthoDB" id="7252896at2"/>
<gene>
    <name evidence="7" type="ORF">GM1_029_00730</name>
</gene>
<keyword evidence="4" id="KW-0804">Transcription</keyword>
<dbReference type="Proteomes" id="UP000035009">
    <property type="component" value="Unassembled WGS sequence"/>
</dbReference>
<dbReference type="SUPFAM" id="SSF46689">
    <property type="entry name" value="Homeodomain-like"/>
    <property type="match status" value="1"/>
</dbReference>
<dbReference type="PRINTS" id="PR00455">
    <property type="entry name" value="HTHTETR"/>
</dbReference>
<sequence>MADLAKGAPTRTRTVASIMSAGWDLFANKGFHATSIDQICSAAALSRGTFYLHFKNKEALFLALFEQHAEREVARIESAITSSAGDVDAALLSTLESLFANSEESRRWAMVSTEFTLAAARDPALAERLTAFEDALAARLESALAPILERSGAGAARAALLPTFIVALHEGLMLQQVVTRDRSLTRAVLTEFLPQALGPRQ</sequence>
<name>M3UMN0_GORML</name>
<organism evidence="7 8">
    <name type="scientific">Gordonia malaquae NBRC 108250</name>
    <dbReference type="NCBI Taxonomy" id="1223542"/>
    <lineage>
        <taxon>Bacteria</taxon>
        <taxon>Bacillati</taxon>
        <taxon>Actinomycetota</taxon>
        <taxon>Actinomycetes</taxon>
        <taxon>Mycobacteriales</taxon>
        <taxon>Gordoniaceae</taxon>
        <taxon>Gordonia</taxon>
    </lineage>
</organism>
<dbReference type="InterPro" id="IPR036271">
    <property type="entry name" value="Tet_transcr_reg_TetR-rel_C_sf"/>
</dbReference>
<evidence type="ECO:0000256" key="5">
    <source>
        <dbReference type="PROSITE-ProRule" id="PRU00335"/>
    </source>
</evidence>
<evidence type="ECO:0000256" key="3">
    <source>
        <dbReference type="ARBA" id="ARBA00023125"/>
    </source>
</evidence>
<protein>
    <submittedName>
        <fullName evidence="7">Putative TetR family transcriptional regulator</fullName>
    </submittedName>
</protein>
<dbReference type="PANTHER" id="PTHR47506:SF6">
    <property type="entry name" value="HTH-TYPE TRANSCRIPTIONAL REPRESSOR NEMR"/>
    <property type="match status" value="1"/>
</dbReference>
<accession>M3UMN0</accession>
<dbReference type="InterPro" id="IPR023772">
    <property type="entry name" value="DNA-bd_HTH_TetR-type_CS"/>
</dbReference>
<dbReference type="Gene3D" id="1.10.357.10">
    <property type="entry name" value="Tetracycline Repressor, domain 2"/>
    <property type="match status" value="1"/>
</dbReference>
<dbReference type="PANTHER" id="PTHR47506">
    <property type="entry name" value="TRANSCRIPTIONAL REGULATORY PROTEIN"/>
    <property type="match status" value="1"/>
</dbReference>
<keyword evidence="3 5" id="KW-0238">DNA-binding</keyword>
<dbReference type="AlphaFoldDB" id="M3UMN0"/>
<keyword evidence="2" id="KW-0805">Transcription regulation</keyword>
<evidence type="ECO:0000256" key="4">
    <source>
        <dbReference type="ARBA" id="ARBA00023163"/>
    </source>
</evidence>
<dbReference type="STRING" id="410332.SAMN04488550_1188"/>
<evidence type="ECO:0000256" key="1">
    <source>
        <dbReference type="ARBA" id="ARBA00022491"/>
    </source>
</evidence>
<keyword evidence="8" id="KW-1185">Reference proteome</keyword>
<dbReference type="SUPFAM" id="SSF48498">
    <property type="entry name" value="Tetracyclin repressor-like, C-terminal domain"/>
    <property type="match status" value="1"/>
</dbReference>
<dbReference type="InterPro" id="IPR039538">
    <property type="entry name" value="BetI_C"/>
</dbReference>
<evidence type="ECO:0000256" key="2">
    <source>
        <dbReference type="ARBA" id="ARBA00023015"/>
    </source>
</evidence>
<dbReference type="EMBL" id="BAOP01000029">
    <property type="protein sequence ID" value="GAC81170.1"/>
    <property type="molecule type" value="Genomic_DNA"/>
</dbReference>
<keyword evidence="1" id="KW-0678">Repressor</keyword>
<dbReference type="Pfam" id="PF13977">
    <property type="entry name" value="TetR_C_6"/>
    <property type="match status" value="1"/>
</dbReference>
<evidence type="ECO:0000259" key="6">
    <source>
        <dbReference type="PROSITE" id="PS50977"/>
    </source>
</evidence>
<comment type="caution">
    <text evidence="7">The sequence shown here is derived from an EMBL/GenBank/DDBJ whole genome shotgun (WGS) entry which is preliminary data.</text>
</comment>
<dbReference type="Pfam" id="PF00440">
    <property type="entry name" value="TetR_N"/>
    <property type="match status" value="1"/>
</dbReference>
<dbReference type="PROSITE" id="PS50977">
    <property type="entry name" value="HTH_TETR_2"/>
    <property type="match status" value="1"/>
</dbReference>
<dbReference type="InterPro" id="IPR009057">
    <property type="entry name" value="Homeodomain-like_sf"/>
</dbReference>
<proteinExistence type="predicted"/>
<feature type="DNA-binding region" description="H-T-H motif" evidence="5">
    <location>
        <begin position="35"/>
        <end position="54"/>
    </location>
</feature>
<dbReference type="eggNOG" id="COG1309">
    <property type="taxonomic scope" value="Bacteria"/>
</dbReference>
<reference evidence="7 8" key="1">
    <citation type="submission" date="2013-02" db="EMBL/GenBank/DDBJ databases">
        <title>Whole genome shotgun sequence of Gordonia malaquae NBRC 108250.</title>
        <authorList>
            <person name="Yoshida I."/>
            <person name="Hosoyama A."/>
            <person name="Tsuchikane K."/>
            <person name="Ando Y."/>
            <person name="Baba S."/>
            <person name="Ohji S."/>
            <person name="Hamada M."/>
            <person name="Tamura T."/>
            <person name="Yamazoe A."/>
            <person name="Yamazaki S."/>
            <person name="Fujita N."/>
        </authorList>
    </citation>
    <scope>NUCLEOTIDE SEQUENCE [LARGE SCALE GENOMIC DNA]</scope>
    <source>
        <strain evidence="7 8">NBRC 108250</strain>
    </source>
</reference>
<evidence type="ECO:0000313" key="7">
    <source>
        <dbReference type="EMBL" id="GAC81170.1"/>
    </source>
</evidence>
<feature type="domain" description="HTH tetR-type" evidence="6">
    <location>
        <begin position="12"/>
        <end position="72"/>
    </location>
</feature>
<dbReference type="InterPro" id="IPR001647">
    <property type="entry name" value="HTH_TetR"/>
</dbReference>
<dbReference type="RefSeq" id="WP_008380726.1">
    <property type="nucleotide sequence ID" value="NZ_BAOP01000029.1"/>
</dbReference>
<evidence type="ECO:0000313" key="8">
    <source>
        <dbReference type="Proteomes" id="UP000035009"/>
    </source>
</evidence>
<dbReference type="GO" id="GO:0003677">
    <property type="term" value="F:DNA binding"/>
    <property type="evidence" value="ECO:0007669"/>
    <property type="project" value="UniProtKB-UniRule"/>
</dbReference>